<accession>A0A1H3LLM9</accession>
<dbReference type="AlphaFoldDB" id="A0A1H3LLM9"/>
<dbReference type="EMBL" id="FNPH01000003">
    <property type="protein sequence ID" value="SDY65447.1"/>
    <property type="molecule type" value="Genomic_DNA"/>
</dbReference>
<dbReference type="STRING" id="405436.SAMN05444365_1037"/>
<dbReference type="Proteomes" id="UP000242415">
    <property type="component" value="Unassembled WGS sequence"/>
</dbReference>
<evidence type="ECO:0000313" key="2">
    <source>
        <dbReference type="EMBL" id="SDY65447.1"/>
    </source>
</evidence>
<reference evidence="3" key="1">
    <citation type="submission" date="2016-10" db="EMBL/GenBank/DDBJ databases">
        <authorList>
            <person name="Varghese N."/>
            <person name="Submissions S."/>
        </authorList>
    </citation>
    <scope>NUCLEOTIDE SEQUENCE [LARGE SCALE GENOMIC DNA]</scope>
    <source>
        <strain evidence="3">DSM 45245</strain>
    </source>
</reference>
<dbReference type="PANTHER" id="PTHR43798">
    <property type="entry name" value="MONOACYLGLYCEROL LIPASE"/>
    <property type="match status" value="1"/>
</dbReference>
<keyword evidence="3" id="KW-1185">Reference proteome</keyword>
<organism evidence="2 3">
    <name type="scientific">Micromonospora pattaloongensis</name>
    <dbReference type="NCBI Taxonomy" id="405436"/>
    <lineage>
        <taxon>Bacteria</taxon>
        <taxon>Bacillati</taxon>
        <taxon>Actinomycetota</taxon>
        <taxon>Actinomycetes</taxon>
        <taxon>Micromonosporales</taxon>
        <taxon>Micromonosporaceae</taxon>
        <taxon>Micromonospora</taxon>
    </lineage>
</organism>
<dbReference type="PRINTS" id="PR00412">
    <property type="entry name" value="EPOXHYDRLASE"/>
</dbReference>
<sequence>MGTAFLEVPGGRLAYEATGPADGPLVVCAHGMGDTRASYRFLTPALVAAGHRVVTVDLRGHGKSSSGWPAYSARLIGEDLLALIRHLGGRATLIAHSISCASAVWAAAEAPDAITRLTLIGPFVEDAPMNPAMRLATAAVLRSPRLWTMYYRSLYPSAKPADFADYLRALRATLGEPGRMAAVRGLMGTGPECMARIPEVRCPVQIVMGTKDPDFADPTAAAREAERRFARATAELVEGAGHYPHAELPALTTPTVRAFVAEPVSA</sequence>
<gene>
    <name evidence="2" type="ORF">SAMN05444365_1037</name>
</gene>
<dbReference type="GO" id="GO:0016020">
    <property type="term" value="C:membrane"/>
    <property type="evidence" value="ECO:0007669"/>
    <property type="project" value="TreeGrafter"/>
</dbReference>
<dbReference type="OrthoDB" id="3771266at2"/>
<dbReference type="SUPFAM" id="SSF53474">
    <property type="entry name" value="alpha/beta-Hydrolases"/>
    <property type="match status" value="1"/>
</dbReference>
<dbReference type="InterPro" id="IPR050266">
    <property type="entry name" value="AB_hydrolase_sf"/>
</dbReference>
<dbReference type="InterPro" id="IPR000073">
    <property type="entry name" value="AB_hydrolase_1"/>
</dbReference>
<dbReference type="InterPro" id="IPR029058">
    <property type="entry name" value="AB_hydrolase_fold"/>
</dbReference>
<dbReference type="Pfam" id="PF12697">
    <property type="entry name" value="Abhydrolase_6"/>
    <property type="match status" value="1"/>
</dbReference>
<proteinExistence type="predicted"/>
<protein>
    <submittedName>
        <fullName evidence="2">Pimeloyl-ACP methyl ester carboxylesterase</fullName>
    </submittedName>
</protein>
<name>A0A1H3LLM9_9ACTN</name>
<dbReference type="Gene3D" id="3.40.50.1820">
    <property type="entry name" value="alpha/beta hydrolase"/>
    <property type="match status" value="1"/>
</dbReference>
<dbReference type="InterPro" id="IPR000639">
    <property type="entry name" value="Epox_hydrolase-like"/>
</dbReference>
<evidence type="ECO:0000313" key="3">
    <source>
        <dbReference type="Proteomes" id="UP000242415"/>
    </source>
</evidence>
<evidence type="ECO:0000259" key="1">
    <source>
        <dbReference type="Pfam" id="PF12697"/>
    </source>
</evidence>
<feature type="domain" description="AB hydrolase-1" evidence="1">
    <location>
        <begin position="26"/>
        <end position="249"/>
    </location>
</feature>
<dbReference type="GO" id="GO:0003824">
    <property type="term" value="F:catalytic activity"/>
    <property type="evidence" value="ECO:0007669"/>
    <property type="project" value="InterPro"/>
</dbReference>
<dbReference type="PANTHER" id="PTHR43798:SF33">
    <property type="entry name" value="HYDROLASE, PUTATIVE (AFU_ORTHOLOGUE AFUA_2G14860)-RELATED"/>
    <property type="match status" value="1"/>
</dbReference>
<dbReference type="RefSeq" id="WP_091554704.1">
    <property type="nucleotide sequence ID" value="NZ_FNPH01000003.1"/>
</dbReference>